<feature type="compositionally biased region" description="Polar residues" evidence="1">
    <location>
        <begin position="91"/>
        <end position="102"/>
    </location>
</feature>
<feature type="region of interest" description="Disordered" evidence="1">
    <location>
        <begin position="13"/>
        <end position="33"/>
    </location>
</feature>
<dbReference type="EMBL" id="AJIL01000023">
    <property type="protein sequence ID" value="KNF02520.1"/>
    <property type="molecule type" value="Genomic_DNA"/>
</dbReference>
<evidence type="ECO:0000313" key="2">
    <source>
        <dbReference type="EMBL" id="KNF02520.1"/>
    </source>
</evidence>
<name>A0A0L0VU66_9BASI</name>
<keyword evidence="3" id="KW-1185">Reference proteome</keyword>
<proteinExistence type="predicted"/>
<dbReference type="Proteomes" id="UP000054564">
    <property type="component" value="Unassembled WGS sequence"/>
</dbReference>
<sequence length="292" mass="31744">MDDSDVLIIRLTHPPLRRSAPPPSQQTTSDQSINNNLAKFQRTTMMKHNNYQLSHLNRPSDPPSQLTSQQKDNLSLGFSFPHPFDLRSSEHQSAPRRQSSGTGDSGFEAVHELPGGAFGDHWDFTRAGIHHHAPNGHSASKALGYSASADHLVGPLTPTLSASQSAPTCGSQPFYPAPACFDAYHLNAWVPHASQEGSCLSILDYPILPRGQLSTCLAARSADRPLPNPGPDLSKTHSDASTQKNPPPEDKKHSYLKGTLNFSRAPNPQKEDQLSSLMGLKRAGPSRKFPID</sequence>
<gene>
    <name evidence="2" type="ORF">PSTG_04426</name>
</gene>
<feature type="region of interest" description="Disordered" evidence="1">
    <location>
        <begin position="77"/>
        <end position="112"/>
    </location>
</feature>
<feature type="region of interest" description="Disordered" evidence="1">
    <location>
        <begin position="221"/>
        <end position="292"/>
    </location>
</feature>
<comment type="caution">
    <text evidence="2">The sequence shown here is derived from an EMBL/GenBank/DDBJ whole genome shotgun (WGS) entry which is preliminary data.</text>
</comment>
<protein>
    <submittedName>
        <fullName evidence="2">Uncharacterized protein</fullName>
    </submittedName>
</protein>
<evidence type="ECO:0000313" key="3">
    <source>
        <dbReference type="Proteomes" id="UP000054564"/>
    </source>
</evidence>
<dbReference type="AlphaFoldDB" id="A0A0L0VU66"/>
<evidence type="ECO:0000256" key="1">
    <source>
        <dbReference type="SAM" id="MobiDB-lite"/>
    </source>
</evidence>
<accession>A0A0L0VU66</accession>
<organism evidence="2 3">
    <name type="scientific">Puccinia striiformis f. sp. tritici PST-78</name>
    <dbReference type="NCBI Taxonomy" id="1165861"/>
    <lineage>
        <taxon>Eukaryota</taxon>
        <taxon>Fungi</taxon>
        <taxon>Dikarya</taxon>
        <taxon>Basidiomycota</taxon>
        <taxon>Pucciniomycotina</taxon>
        <taxon>Pucciniomycetes</taxon>
        <taxon>Pucciniales</taxon>
        <taxon>Pucciniaceae</taxon>
        <taxon>Puccinia</taxon>
    </lineage>
</organism>
<reference evidence="3" key="1">
    <citation type="submission" date="2014-03" db="EMBL/GenBank/DDBJ databases">
        <title>The Genome Sequence of Puccinia striiformis f. sp. tritici PST-78.</title>
        <authorList>
            <consortium name="The Broad Institute Genome Sequencing Platform"/>
            <person name="Cuomo C."/>
            <person name="Hulbert S."/>
            <person name="Chen X."/>
            <person name="Walker B."/>
            <person name="Young S.K."/>
            <person name="Zeng Q."/>
            <person name="Gargeya S."/>
            <person name="Fitzgerald M."/>
            <person name="Haas B."/>
            <person name="Abouelleil A."/>
            <person name="Alvarado L."/>
            <person name="Arachchi H.M."/>
            <person name="Berlin A.M."/>
            <person name="Chapman S.B."/>
            <person name="Goldberg J."/>
            <person name="Griggs A."/>
            <person name="Gujja S."/>
            <person name="Hansen M."/>
            <person name="Howarth C."/>
            <person name="Imamovic A."/>
            <person name="Larimer J."/>
            <person name="McCowan C."/>
            <person name="Montmayeur A."/>
            <person name="Murphy C."/>
            <person name="Neiman D."/>
            <person name="Pearson M."/>
            <person name="Priest M."/>
            <person name="Roberts A."/>
            <person name="Saif S."/>
            <person name="Shea T."/>
            <person name="Sisk P."/>
            <person name="Sykes S."/>
            <person name="Wortman J."/>
            <person name="Nusbaum C."/>
            <person name="Birren B."/>
        </authorList>
    </citation>
    <scope>NUCLEOTIDE SEQUENCE [LARGE SCALE GENOMIC DNA]</scope>
    <source>
        <strain evidence="3">race PST-78</strain>
    </source>
</reference>